<name>A0AAE0Z959_9GAST</name>
<evidence type="ECO:0000313" key="2">
    <source>
        <dbReference type="EMBL" id="KAK3765093.1"/>
    </source>
</evidence>
<dbReference type="EMBL" id="JAWDGP010004349">
    <property type="protein sequence ID" value="KAK3765093.1"/>
    <property type="molecule type" value="Genomic_DNA"/>
</dbReference>
<dbReference type="AlphaFoldDB" id="A0AAE0Z959"/>
<organism evidence="2 3">
    <name type="scientific">Elysia crispata</name>
    <name type="common">lettuce slug</name>
    <dbReference type="NCBI Taxonomy" id="231223"/>
    <lineage>
        <taxon>Eukaryota</taxon>
        <taxon>Metazoa</taxon>
        <taxon>Spiralia</taxon>
        <taxon>Lophotrochozoa</taxon>
        <taxon>Mollusca</taxon>
        <taxon>Gastropoda</taxon>
        <taxon>Heterobranchia</taxon>
        <taxon>Euthyneura</taxon>
        <taxon>Panpulmonata</taxon>
        <taxon>Sacoglossa</taxon>
        <taxon>Placobranchoidea</taxon>
        <taxon>Plakobranchidae</taxon>
        <taxon>Elysia</taxon>
    </lineage>
</organism>
<dbReference type="Proteomes" id="UP001283361">
    <property type="component" value="Unassembled WGS sequence"/>
</dbReference>
<reference evidence="2" key="1">
    <citation type="journal article" date="2023" name="G3 (Bethesda)">
        <title>A reference genome for the long-term kleptoplast-retaining sea slug Elysia crispata morphotype clarki.</title>
        <authorList>
            <person name="Eastman K.E."/>
            <person name="Pendleton A.L."/>
            <person name="Shaikh M.A."/>
            <person name="Suttiyut T."/>
            <person name="Ogas R."/>
            <person name="Tomko P."/>
            <person name="Gavelis G."/>
            <person name="Widhalm J.R."/>
            <person name="Wisecaver J.H."/>
        </authorList>
    </citation>
    <scope>NUCLEOTIDE SEQUENCE</scope>
    <source>
        <strain evidence="2">ECLA1</strain>
    </source>
</reference>
<keyword evidence="3" id="KW-1185">Reference proteome</keyword>
<proteinExistence type="predicted"/>
<accession>A0AAE0Z959</accession>
<comment type="caution">
    <text evidence="2">The sequence shown here is derived from an EMBL/GenBank/DDBJ whole genome shotgun (WGS) entry which is preliminary data.</text>
</comment>
<sequence>MADGSSERLQLSDVVSSRGSEPLGFHTGPAARSLFTLSVLRFDWSMPLNHWRPQSIALCFVKSEQIAAAILRGIAPCVNFLEERGD</sequence>
<feature type="region of interest" description="Disordered" evidence="1">
    <location>
        <begin position="1"/>
        <end position="21"/>
    </location>
</feature>
<evidence type="ECO:0000313" key="3">
    <source>
        <dbReference type="Proteomes" id="UP001283361"/>
    </source>
</evidence>
<protein>
    <submittedName>
        <fullName evidence="2">Uncharacterized protein</fullName>
    </submittedName>
</protein>
<feature type="compositionally biased region" description="Polar residues" evidence="1">
    <location>
        <begin position="7"/>
        <end position="19"/>
    </location>
</feature>
<evidence type="ECO:0000256" key="1">
    <source>
        <dbReference type="SAM" id="MobiDB-lite"/>
    </source>
</evidence>
<gene>
    <name evidence="2" type="ORF">RRG08_040824</name>
</gene>